<reference evidence="1" key="1">
    <citation type="journal article" date="2020" name="Fungal Divers.">
        <title>Resolving the Mortierellaceae phylogeny through synthesis of multi-gene phylogenetics and phylogenomics.</title>
        <authorList>
            <person name="Vandepol N."/>
            <person name="Liber J."/>
            <person name="Desiro A."/>
            <person name="Na H."/>
            <person name="Kennedy M."/>
            <person name="Barry K."/>
            <person name="Grigoriev I.V."/>
            <person name="Miller A.N."/>
            <person name="O'Donnell K."/>
            <person name="Stajich J.E."/>
            <person name="Bonito G."/>
        </authorList>
    </citation>
    <scope>NUCLEOTIDE SEQUENCE</scope>
    <source>
        <strain evidence="1">NRRL 28262</strain>
    </source>
</reference>
<evidence type="ECO:0000313" key="2">
    <source>
        <dbReference type="Proteomes" id="UP001194580"/>
    </source>
</evidence>
<dbReference type="GO" id="GO:0031146">
    <property type="term" value="P:SCF-dependent proteasomal ubiquitin-dependent protein catabolic process"/>
    <property type="evidence" value="ECO:0007669"/>
    <property type="project" value="TreeGrafter"/>
</dbReference>
<dbReference type="PANTHER" id="PTHR13318">
    <property type="entry name" value="PARTNER OF PAIRED, ISOFORM B-RELATED"/>
    <property type="match status" value="1"/>
</dbReference>
<accession>A0AAD4D446</accession>
<evidence type="ECO:0008006" key="3">
    <source>
        <dbReference type="Google" id="ProtNLM"/>
    </source>
</evidence>
<dbReference type="Gene3D" id="3.80.10.10">
    <property type="entry name" value="Ribonuclease Inhibitor"/>
    <property type="match status" value="1"/>
</dbReference>
<gene>
    <name evidence="1" type="ORF">BGZ95_003783</name>
</gene>
<dbReference type="InterPro" id="IPR032675">
    <property type="entry name" value="LRR_dom_sf"/>
</dbReference>
<dbReference type="Proteomes" id="UP001194580">
    <property type="component" value="Unassembled WGS sequence"/>
</dbReference>
<keyword evidence="2" id="KW-1185">Reference proteome</keyword>
<comment type="caution">
    <text evidence="1">The sequence shown here is derived from an EMBL/GenBank/DDBJ whole genome shotgun (WGS) entry which is preliminary data.</text>
</comment>
<dbReference type="GO" id="GO:0019005">
    <property type="term" value="C:SCF ubiquitin ligase complex"/>
    <property type="evidence" value="ECO:0007669"/>
    <property type="project" value="TreeGrafter"/>
</dbReference>
<proteinExistence type="predicted"/>
<dbReference type="SUPFAM" id="SSF52047">
    <property type="entry name" value="RNI-like"/>
    <property type="match status" value="1"/>
</dbReference>
<sequence length="697" mass="79444">MKTSACNSFFSLPELIALVLPHLSRQDIINLIYTNCNLRDICTPFFWHSLDLIVWDWELDFGEDTTAQTRLIASPEGLQALYRNVDTVQAVYWRPDFSWYYFNAVLTYLHSTSSRSSSVAVKQNTLEDKEQETPTPIATETVTGAERDRVLSASEASAMEDKNQEETIISIEELTAAEWGGMVIPSPFPVVSLPPFLHLTIYKGMIAMDAYGLTTNLPPDYHHIPHHHQTFWFLRLNSSTLVHLELLTLDLDSSPVVRDLCRTLCGLRQLKVLKLDASQQCEISSRVLEALFFSCPESLEELYIVPTVEDEDPMSNVQLDPQEGDWDYGRGPLVLRRRSLLHLKIFEIPSSYSGFLASPLCSILEHCPALEHLVIPSLKTSIISEKVAKAVGKHCQRLVSLKMPQPFMDNKGVTMMSLAEVIPPQQLKTFEIFGYLDDFPDRMIAAWTRHSETLQRIELSNCRRLTSATLRTAVMNCRALEVLELTEFYSSKCCLTLEDAVMEKWACTKLRILDIPVKLTYNGKNPEYLNDPSKESWTALDHAHWNMLGKFYSQIGLLSDLEILDLRSGASFHAPSMMDPEHMQEIRVEETCLPGMLVLENLTYGRLGYLSRLSGLNKLLELRGSIVWENMDAGARMGHREVDWFVDNLPALRVAHFMPRENKYLEGGRAQVPELLLDLQRHRPEIDLRPHPYNNVC</sequence>
<protein>
    <recommendedName>
        <fullName evidence="3">F-box domain-containing protein</fullName>
    </recommendedName>
</protein>
<dbReference type="AlphaFoldDB" id="A0AAD4D446"/>
<dbReference type="EMBL" id="JAAAIL010001888">
    <property type="protein sequence ID" value="KAG0263503.1"/>
    <property type="molecule type" value="Genomic_DNA"/>
</dbReference>
<evidence type="ECO:0000313" key="1">
    <source>
        <dbReference type="EMBL" id="KAG0263503.1"/>
    </source>
</evidence>
<name>A0AAD4D446_9FUNG</name>
<organism evidence="1 2">
    <name type="scientific">Linnemannia exigua</name>
    <dbReference type="NCBI Taxonomy" id="604196"/>
    <lineage>
        <taxon>Eukaryota</taxon>
        <taxon>Fungi</taxon>
        <taxon>Fungi incertae sedis</taxon>
        <taxon>Mucoromycota</taxon>
        <taxon>Mortierellomycotina</taxon>
        <taxon>Mortierellomycetes</taxon>
        <taxon>Mortierellales</taxon>
        <taxon>Mortierellaceae</taxon>
        <taxon>Linnemannia</taxon>
    </lineage>
</organism>